<evidence type="ECO:0000256" key="1">
    <source>
        <dbReference type="ARBA" id="ARBA00001585"/>
    </source>
</evidence>
<dbReference type="SUPFAM" id="SSF53474">
    <property type="entry name" value="alpha/beta-Hydrolases"/>
    <property type="match status" value="1"/>
</dbReference>
<name>A0ABV1J943_9FIRM</name>
<evidence type="ECO:0000313" key="11">
    <source>
        <dbReference type="EMBL" id="MEQ3353722.1"/>
    </source>
</evidence>
<reference evidence="11 12" key="1">
    <citation type="submission" date="2024-04" db="EMBL/GenBank/DDBJ databases">
        <title>Human intestinal bacterial collection.</title>
        <authorList>
            <person name="Pauvert C."/>
            <person name="Hitch T.C.A."/>
            <person name="Clavel T."/>
        </authorList>
    </citation>
    <scope>NUCLEOTIDE SEQUENCE [LARGE SCALE GENOMIC DNA]</scope>
    <source>
        <strain evidence="11 12">CLA-SR-H026</strain>
    </source>
</reference>
<evidence type="ECO:0000256" key="9">
    <source>
        <dbReference type="ARBA" id="ARBA00029605"/>
    </source>
</evidence>
<dbReference type="Pfam" id="PF00561">
    <property type="entry name" value="Abhydrolase_1"/>
    <property type="match status" value="1"/>
</dbReference>
<keyword evidence="8 11" id="KW-0378">Hydrolase</keyword>
<evidence type="ECO:0000256" key="5">
    <source>
        <dbReference type="ARBA" id="ARBA00022438"/>
    </source>
</evidence>
<protein>
    <recommendedName>
        <fullName evidence="4">prolyl aminopeptidase</fullName>
        <ecNumber evidence="4">3.4.11.5</ecNumber>
    </recommendedName>
    <alternativeName>
        <fullName evidence="9">Prolyl aminopeptidase</fullName>
    </alternativeName>
</protein>
<feature type="domain" description="AB hydrolase-1" evidence="10">
    <location>
        <begin position="66"/>
        <end position="200"/>
    </location>
</feature>
<dbReference type="Proteomes" id="UP001481872">
    <property type="component" value="Unassembled WGS sequence"/>
</dbReference>
<dbReference type="PANTHER" id="PTHR43722:SF1">
    <property type="entry name" value="PROLINE IMINOPEPTIDASE"/>
    <property type="match status" value="1"/>
</dbReference>
<comment type="catalytic activity">
    <reaction evidence="1">
        <text>Release of N-terminal proline from a peptide.</text>
        <dbReference type="EC" id="3.4.11.5"/>
    </reaction>
</comment>
<dbReference type="PANTHER" id="PTHR43722">
    <property type="entry name" value="PROLINE IMINOPEPTIDASE"/>
    <property type="match status" value="1"/>
</dbReference>
<organism evidence="11 12">
    <name type="scientific">Aedoeadaptatus acetigenes</name>
    <dbReference type="NCBI Taxonomy" id="2981723"/>
    <lineage>
        <taxon>Bacteria</taxon>
        <taxon>Bacillati</taxon>
        <taxon>Bacillota</taxon>
        <taxon>Tissierellia</taxon>
        <taxon>Tissierellales</taxon>
        <taxon>Peptoniphilaceae</taxon>
        <taxon>Aedoeadaptatus</taxon>
    </lineage>
</organism>
<evidence type="ECO:0000313" key="12">
    <source>
        <dbReference type="Proteomes" id="UP001481872"/>
    </source>
</evidence>
<evidence type="ECO:0000256" key="4">
    <source>
        <dbReference type="ARBA" id="ARBA00012568"/>
    </source>
</evidence>
<keyword evidence="5" id="KW-0031">Aminopeptidase</keyword>
<comment type="similarity">
    <text evidence="3">Belongs to the peptidase S33 family.</text>
</comment>
<evidence type="ECO:0000256" key="6">
    <source>
        <dbReference type="ARBA" id="ARBA00022490"/>
    </source>
</evidence>
<dbReference type="EC" id="3.4.11.5" evidence="4"/>
<dbReference type="InterPro" id="IPR000073">
    <property type="entry name" value="AB_hydrolase_1"/>
</dbReference>
<dbReference type="InterPro" id="IPR002410">
    <property type="entry name" value="Peptidase_S33"/>
</dbReference>
<dbReference type="InterPro" id="IPR029058">
    <property type="entry name" value="AB_hydrolase_fold"/>
</dbReference>
<dbReference type="RefSeq" id="WP_349053966.1">
    <property type="nucleotide sequence ID" value="NZ_JBBNPS010000012.1"/>
</dbReference>
<comment type="caution">
    <text evidence="11">The sequence shown here is derived from an EMBL/GenBank/DDBJ whole genome shotgun (WGS) entry which is preliminary data.</text>
</comment>
<evidence type="ECO:0000256" key="3">
    <source>
        <dbReference type="ARBA" id="ARBA00010088"/>
    </source>
</evidence>
<keyword evidence="6" id="KW-0963">Cytoplasm</keyword>
<keyword evidence="12" id="KW-1185">Reference proteome</keyword>
<dbReference type="InterPro" id="IPR005944">
    <property type="entry name" value="Pro_iminopeptidase"/>
</dbReference>
<evidence type="ECO:0000256" key="8">
    <source>
        <dbReference type="ARBA" id="ARBA00022801"/>
    </source>
</evidence>
<dbReference type="Gene3D" id="3.40.50.1820">
    <property type="entry name" value="alpha/beta hydrolase"/>
    <property type="match status" value="1"/>
</dbReference>
<evidence type="ECO:0000256" key="7">
    <source>
        <dbReference type="ARBA" id="ARBA00022670"/>
    </source>
</evidence>
<proteinExistence type="inferred from homology"/>
<dbReference type="GO" id="GO:0016787">
    <property type="term" value="F:hydrolase activity"/>
    <property type="evidence" value="ECO:0007669"/>
    <property type="project" value="UniProtKB-KW"/>
</dbReference>
<comment type="subcellular location">
    <subcellularLocation>
        <location evidence="2">Cytoplasm</location>
    </subcellularLocation>
</comment>
<dbReference type="PRINTS" id="PR00793">
    <property type="entry name" value="PROAMNOPTASE"/>
</dbReference>
<accession>A0ABV1J943</accession>
<evidence type="ECO:0000256" key="2">
    <source>
        <dbReference type="ARBA" id="ARBA00004496"/>
    </source>
</evidence>
<keyword evidence="7" id="KW-0645">Protease</keyword>
<evidence type="ECO:0000259" key="10">
    <source>
        <dbReference type="Pfam" id="PF00561"/>
    </source>
</evidence>
<gene>
    <name evidence="11" type="ORF">AAA081_05325</name>
</gene>
<dbReference type="EMBL" id="JBBNPS010000012">
    <property type="protein sequence ID" value="MEQ3353722.1"/>
    <property type="molecule type" value="Genomic_DNA"/>
</dbReference>
<sequence>MSRTEKILKRIVIISGILLLALLSLHTVGSRWNRRTPKGGINTSMYVDINGTREWINIYGKDKNNPVLLYLHGGPGSATSEIDYAFTRKWADIYTVVTWDQRNCGKSYDIAQNHRKLTKDILMEDGKELTEFLKAYLNVEKISLLGHSWGSIYGANLVLANPDDYDVFIGCGQLVDPVENEKAFIAEARQWAAGDEDTLKLLSKVDPESNDVESIEAKNAILKNMATA</sequence>